<protein>
    <submittedName>
        <fullName evidence="1">Uncharacterized protein</fullName>
    </submittedName>
</protein>
<accession>A0A1I3R0V0</accession>
<dbReference type="EMBL" id="FOQY01000008">
    <property type="protein sequence ID" value="SFJ40114.1"/>
    <property type="molecule type" value="Genomic_DNA"/>
</dbReference>
<reference evidence="2" key="1">
    <citation type="submission" date="2016-10" db="EMBL/GenBank/DDBJ databases">
        <authorList>
            <person name="Varghese N."/>
            <person name="Submissions S."/>
        </authorList>
    </citation>
    <scope>NUCLEOTIDE SEQUENCE [LARGE SCALE GENOMIC DNA]</scope>
    <source>
        <strain evidence="2">CGMCC 4.2126</strain>
    </source>
</reference>
<name>A0A1I3R0V0_9ACTN</name>
<dbReference type="Proteomes" id="UP000199111">
    <property type="component" value="Unassembled WGS sequence"/>
</dbReference>
<gene>
    <name evidence="1" type="ORF">SAMN05216275_108245</name>
</gene>
<dbReference type="GeneID" id="96303956"/>
<evidence type="ECO:0000313" key="1">
    <source>
        <dbReference type="EMBL" id="SFJ40114.1"/>
    </source>
</evidence>
<keyword evidence="2" id="KW-1185">Reference proteome</keyword>
<evidence type="ECO:0000313" key="2">
    <source>
        <dbReference type="Proteomes" id="UP000199111"/>
    </source>
</evidence>
<proteinExistence type="predicted"/>
<organism evidence="1 2">
    <name type="scientific">Streptosporangium canum</name>
    <dbReference type="NCBI Taxonomy" id="324952"/>
    <lineage>
        <taxon>Bacteria</taxon>
        <taxon>Bacillati</taxon>
        <taxon>Actinomycetota</taxon>
        <taxon>Actinomycetes</taxon>
        <taxon>Streptosporangiales</taxon>
        <taxon>Streptosporangiaceae</taxon>
        <taxon>Streptosporangium</taxon>
    </lineage>
</organism>
<dbReference type="AlphaFoldDB" id="A0A1I3R0V0"/>
<sequence length="73" mass="7668">MRWRDVRRGGIGHGFELAPAWGGHVARLLVGDGVDPRPAAFAPSGFETGAEPAARFGAARILGQPQPETGEFA</sequence>
<dbReference type="RefSeq" id="WP_143120924.1">
    <property type="nucleotide sequence ID" value="NZ_FOQY01000008.1"/>
</dbReference>